<gene>
    <name evidence="2" type="ORF">M4438_06135</name>
</gene>
<name>A0ABT0NQR1_9ACTN</name>
<comment type="caution">
    <text evidence="2">The sequence shown here is derived from an EMBL/GenBank/DDBJ whole genome shotgun (WGS) entry which is preliminary data.</text>
</comment>
<evidence type="ECO:0000313" key="2">
    <source>
        <dbReference type="EMBL" id="MCL3993103.1"/>
    </source>
</evidence>
<dbReference type="RefSeq" id="WP_249457715.1">
    <property type="nucleotide sequence ID" value="NZ_JAMCCK010000009.1"/>
</dbReference>
<organism evidence="2 3">
    <name type="scientific">Streptomyces lavenduligriseus</name>
    <dbReference type="NCBI Taxonomy" id="67315"/>
    <lineage>
        <taxon>Bacteria</taxon>
        <taxon>Bacillati</taxon>
        <taxon>Actinomycetota</taxon>
        <taxon>Actinomycetes</taxon>
        <taxon>Kitasatosporales</taxon>
        <taxon>Streptomycetaceae</taxon>
        <taxon>Streptomyces</taxon>
    </lineage>
</organism>
<keyword evidence="3" id="KW-1185">Reference proteome</keyword>
<reference evidence="2 3" key="1">
    <citation type="submission" date="2022-05" db="EMBL/GenBank/DDBJ databases">
        <title>Genome Resource of Streptomyces lavenduligriseus GA1-1, a Strain with Broad-Spectrum Antifungal Activity against Phytopathogenic Fungi.</title>
        <authorList>
            <person name="Qi D."/>
        </authorList>
    </citation>
    <scope>NUCLEOTIDE SEQUENCE [LARGE SCALE GENOMIC DNA]</scope>
    <source>
        <strain evidence="2 3">GA1-1</strain>
    </source>
</reference>
<feature type="region of interest" description="Disordered" evidence="1">
    <location>
        <begin position="1"/>
        <end position="20"/>
    </location>
</feature>
<evidence type="ECO:0000313" key="3">
    <source>
        <dbReference type="Proteomes" id="UP001202052"/>
    </source>
</evidence>
<evidence type="ECO:0000256" key="1">
    <source>
        <dbReference type="SAM" id="MobiDB-lite"/>
    </source>
</evidence>
<dbReference type="Proteomes" id="UP001202052">
    <property type="component" value="Unassembled WGS sequence"/>
</dbReference>
<proteinExistence type="predicted"/>
<accession>A0ABT0NQR1</accession>
<feature type="compositionally biased region" description="Polar residues" evidence="1">
    <location>
        <begin position="1"/>
        <end position="13"/>
    </location>
</feature>
<dbReference type="EMBL" id="JAMCCK010000009">
    <property type="protein sequence ID" value="MCL3993103.1"/>
    <property type="molecule type" value="Genomic_DNA"/>
</dbReference>
<protein>
    <submittedName>
        <fullName evidence="2">Uncharacterized protein</fullName>
    </submittedName>
</protein>
<sequence>MAFVQSSGTTHPSFRQAADPAADGAFRTADLRRLDMVVRDARHASTAPASELLAPLRPGGTAAALTERECTFDHCAVLLFPATLEAGLRDLGERGLAPLPAVPSTVVRARLSARHRLDPARCDVHITRLRLTLPDGRLHPAVEVFLFPRDSEAFDERIAAAESAYGFENHTAFVVGRPSGPLLRRLVTAWHSEAGLLWEGGGHNPHEGGPEGSTVTYFVRDHRRPARRRRFELHCAGDLRGATDGLPRPAEAVRQAYQAWPAAPEHPDA</sequence>